<sequence length="42" mass="4446">MDGSFHGTVPSLLKREAGFICGLTGLLRLQLAFTGGLPSMRP</sequence>
<name>A0A0E9QEP8_ANGAN</name>
<proteinExistence type="predicted"/>
<dbReference type="AlphaFoldDB" id="A0A0E9QEP8"/>
<evidence type="ECO:0000313" key="1">
    <source>
        <dbReference type="EMBL" id="JAH14603.1"/>
    </source>
</evidence>
<dbReference type="EMBL" id="GBXM01093974">
    <property type="protein sequence ID" value="JAH14603.1"/>
    <property type="molecule type" value="Transcribed_RNA"/>
</dbReference>
<organism evidence="1">
    <name type="scientific">Anguilla anguilla</name>
    <name type="common">European freshwater eel</name>
    <name type="synonym">Muraena anguilla</name>
    <dbReference type="NCBI Taxonomy" id="7936"/>
    <lineage>
        <taxon>Eukaryota</taxon>
        <taxon>Metazoa</taxon>
        <taxon>Chordata</taxon>
        <taxon>Craniata</taxon>
        <taxon>Vertebrata</taxon>
        <taxon>Euteleostomi</taxon>
        <taxon>Actinopterygii</taxon>
        <taxon>Neopterygii</taxon>
        <taxon>Teleostei</taxon>
        <taxon>Anguilliformes</taxon>
        <taxon>Anguillidae</taxon>
        <taxon>Anguilla</taxon>
    </lineage>
</organism>
<accession>A0A0E9QEP8</accession>
<reference evidence="1" key="2">
    <citation type="journal article" date="2015" name="Fish Shellfish Immunol.">
        <title>Early steps in the European eel (Anguilla anguilla)-Vibrio vulnificus interaction in the gills: Role of the RtxA13 toxin.</title>
        <authorList>
            <person name="Callol A."/>
            <person name="Pajuelo D."/>
            <person name="Ebbesson L."/>
            <person name="Teles M."/>
            <person name="MacKenzie S."/>
            <person name="Amaro C."/>
        </authorList>
    </citation>
    <scope>NUCLEOTIDE SEQUENCE</scope>
</reference>
<reference evidence="1" key="1">
    <citation type="submission" date="2014-11" db="EMBL/GenBank/DDBJ databases">
        <authorList>
            <person name="Amaro Gonzalez C."/>
        </authorList>
    </citation>
    <scope>NUCLEOTIDE SEQUENCE</scope>
</reference>
<protein>
    <submittedName>
        <fullName evidence="1">Uncharacterized protein</fullName>
    </submittedName>
</protein>